<protein>
    <submittedName>
        <fullName evidence="1">Uncharacterized protein</fullName>
    </submittedName>
</protein>
<sequence>MEEKAYSGKTLLFKSHSLTLIEEDRAKFKVSKDISINDVQQRITIHLNTLFERFHLTPWEQDMHFVNLIIVFEALNFIKEVLFINKIVIQKAYALLGEYMADTKDIFDVFLKSYCHTVAKNHQKKIDKEIERFLKVFFVKQPSILNKFLSQLFDICVKQNNPLKALEIGLNGNGSFKNCSKLQDYAYEWIQLYSRKSQVLQNSIFKFAQESRTLNTNDNIDTFECIKVATLNALKSNGVDLIYQLVYESLVFKSAIDMKNGYEMLFNFILLLNDKISENEHFFEDTNIYEIFNVLFNNSCTNTKEQKSTFIKNANELWLLLYDEHMQQTDKKQNVQITMVKKKILEMMLDGSIQPSNFQENVLMKAAIKPTWDKFGIDSQIGNEPFLKQYRYENLLLSSKLTTMVVETPFKDPYYKLHENDILQSNLHLKLNFYEYLILFSFGNDDIINFEVFKNRFYQNLNKCHPAVTHNDNNSRVLFKKCLKPFYKSSFIVSYSENNASKGNKILKWSKLLIKWKDSFEKDDYTNFTLNLNLTKKLNIDKSQYIFDKSIKQYVCCL</sequence>
<proteinExistence type="predicted"/>
<evidence type="ECO:0000313" key="2">
    <source>
        <dbReference type="Proteomes" id="UP000095358"/>
    </source>
</evidence>
<organism evidence="1 2">
    <name type="scientific">Hanseniaspora uvarum</name>
    <name type="common">Yeast</name>
    <name type="synonym">Kloeckera apiculata</name>
    <dbReference type="NCBI Taxonomy" id="29833"/>
    <lineage>
        <taxon>Eukaryota</taxon>
        <taxon>Fungi</taxon>
        <taxon>Dikarya</taxon>
        <taxon>Ascomycota</taxon>
        <taxon>Saccharomycotina</taxon>
        <taxon>Saccharomycetes</taxon>
        <taxon>Saccharomycodales</taxon>
        <taxon>Saccharomycodaceae</taxon>
        <taxon>Hanseniaspora</taxon>
    </lineage>
</organism>
<name>A0A1E5RJT9_HANUV</name>
<dbReference type="AlphaFoldDB" id="A0A1E5RJT9"/>
<keyword evidence="2" id="KW-1185">Reference proteome</keyword>
<gene>
    <name evidence="1" type="ORF">AWRI3580_g2507</name>
</gene>
<dbReference type="VEuPathDB" id="FungiDB:AWRI3580_g2507"/>
<dbReference type="EMBL" id="LPNN01000005">
    <property type="protein sequence ID" value="OEJ87156.1"/>
    <property type="molecule type" value="Genomic_DNA"/>
</dbReference>
<evidence type="ECO:0000313" key="1">
    <source>
        <dbReference type="EMBL" id="OEJ87156.1"/>
    </source>
</evidence>
<accession>A0A1E5RJT9</accession>
<dbReference type="OrthoDB" id="3972666at2759"/>
<comment type="caution">
    <text evidence="1">The sequence shown here is derived from an EMBL/GenBank/DDBJ whole genome shotgun (WGS) entry which is preliminary data.</text>
</comment>
<dbReference type="Proteomes" id="UP000095358">
    <property type="component" value="Unassembled WGS sequence"/>
</dbReference>
<reference evidence="2" key="1">
    <citation type="journal article" date="2016" name="Genome Announc.">
        <title>Genome sequences of three species of Hanseniaspora isolated from spontaneous wine fermentations.</title>
        <authorList>
            <person name="Sternes P.R."/>
            <person name="Lee D."/>
            <person name="Kutyna D.R."/>
            <person name="Borneman A.R."/>
        </authorList>
    </citation>
    <scope>NUCLEOTIDE SEQUENCE [LARGE SCALE GENOMIC DNA]</scope>
    <source>
        <strain evidence="2">AWRI3580</strain>
    </source>
</reference>